<name>A0A0V0HRU1_SOLCH</name>
<proteinExistence type="predicted"/>
<dbReference type="EMBL" id="GEDG01015928">
    <property type="protein sequence ID" value="JAP23019.1"/>
    <property type="molecule type" value="Transcribed_RNA"/>
</dbReference>
<accession>A0A0V0HRU1</accession>
<dbReference type="AlphaFoldDB" id="A0A0V0HRU1"/>
<evidence type="ECO:0000313" key="1">
    <source>
        <dbReference type="EMBL" id="JAP23023.1"/>
    </source>
</evidence>
<protein>
    <submittedName>
        <fullName evidence="1">Putative ovule protein</fullName>
    </submittedName>
</protein>
<organism evidence="1">
    <name type="scientific">Solanum chacoense</name>
    <name type="common">Chaco potato</name>
    <dbReference type="NCBI Taxonomy" id="4108"/>
    <lineage>
        <taxon>Eukaryota</taxon>
        <taxon>Viridiplantae</taxon>
        <taxon>Streptophyta</taxon>
        <taxon>Embryophyta</taxon>
        <taxon>Tracheophyta</taxon>
        <taxon>Spermatophyta</taxon>
        <taxon>Magnoliopsida</taxon>
        <taxon>eudicotyledons</taxon>
        <taxon>Gunneridae</taxon>
        <taxon>Pentapetalae</taxon>
        <taxon>asterids</taxon>
        <taxon>lamiids</taxon>
        <taxon>Solanales</taxon>
        <taxon>Solanaceae</taxon>
        <taxon>Solanoideae</taxon>
        <taxon>Solaneae</taxon>
        <taxon>Solanum</taxon>
    </lineage>
</organism>
<dbReference type="EMBL" id="GEDG01031396">
    <property type="protein sequence ID" value="JAP11399.1"/>
    <property type="molecule type" value="Transcribed_RNA"/>
</dbReference>
<dbReference type="EMBL" id="GEDG01015924">
    <property type="protein sequence ID" value="JAP23023.1"/>
    <property type="molecule type" value="Transcribed_RNA"/>
</dbReference>
<reference evidence="1" key="1">
    <citation type="submission" date="2015-12" db="EMBL/GenBank/DDBJ databases">
        <title>Gene expression during late stages of embryo sac development: a critical building block for successful pollen-pistil interactions.</title>
        <authorList>
            <person name="Liu Y."/>
            <person name="Joly V."/>
            <person name="Sabar M."/>
            <person name="Matton D.P."/>
        </authorList>
    </citation>
    <scope>NUCLEOTIDE SEQUENCE</scope>
</reference>
<sequence length="67" mass="7829">MLKLQIRPSTFINLFIGIERRTMMFLTCLFSSTKSLPQVQISLGNIPRLIDVSLYLSKLWTLVWKKV</sequence>